<sequence>MSCLGGGEEFKGVDCHIFHDPHPMTMALSVLVTIEMLDLCIKYKEQITFRTILKMEKTTLMRMMTWMMDLCIKYINTEDEMMDEGTDYIQNYFDNGEDYIDETNLSF</sequence>
<dbReference type="AlphaFoldDB" id="A0A8D8S8Z8"/>
<accession>A0A8D8S8Z8</accession>
<dbReference type="EMBL" id="HBUF01201704">
    <property type="protein sequence ID" value="CAG6662126.1"/>
    <property type="molecule type" value="Transcribed_RNA"/>
</dbReference>
<protein>
    <submittedName>
        <fullName evidence="1">Calcium-transporting ATPase sarcoplasmic/endoplasmic reticulum type</fullName>
    </submittedName>
</protein>
<dbReference type="EMBL" id="HBUF01201706">
    <property type="protein sequence ID" value="CAG6662127.1"/>
    <property type="molecule type" value="Transcribed_RNA"/>
</dbReference>
<evidence type="ECO:0000313" key="1">
    <source>
        <dbReference type="EMBL" id="CAG6662127.1"/>
    </source>
</evidence>
<proteinExistence type="predicted"/>
<name>A0A8D8S8Z8_9HEMI</name>
<organism evidence="1">
    <name type="scientific">Cacopsylla melanoneura</name>
    <dbReference type="NCBI Taxonomy" id="428564"/>
    <lineage>
        <taxon>Eukaryota</taxon>
        <taxon>Metazoa</taxon>
        <taxon>Ecdysozoa</taxon>
        <taxon>Arthropoda</taxon>
        <taxon>Hexapoda</taxon>
        <taxon>Insecta</taxon>
        <taxon>Pterygota</taxon>
        <taxon>Neoptera</taxon>
        <taxon>Paraneoptera</taxon>
        <taxon>Hemiptera</taxon>
        <taxon>Sternorrhyncha</taxon>
        <taxon>Psylloidea</taxon>
        <taxon>Psyllidae</taxon>
        <taxon>Psyllinae</taxon>
        <taxon>Cacopsylla</taxon>
    </lineage>
</organism>
<reference evidence="1" key="1">
    <citation type="submission" date="2021-05" db="EMBL/GenBank/DDBJ databases">
        <authorList>
            <person name="Alioto T."/>
            <person name="Alioto T."/>
            <person name="Gomez Garrido J."/>
        </authorList>
    </citation>
    <scope>NUCLEOTIDE SEQUENCE</scope>
</reference>